<evidence type="ECO:0000313" key="5">
    <source>
        <dbReference type="EMBL" id="OPB45809.1"/>
    </source>
</evidence>
<accession>A0A1T3CXG1</accession>
<evidence type="ECO:0000256" key="3">
    <source>
        <dbReference type="PROSITE-ProRule" id="PRU00023"/>
    </source>
</evidence>
<dbReference type="Proteomes" id="UP000191004">
    <property type="component" value="Unassembled WGS sequence"/>
</dbReference>
<feature type="domain" description="Peptidase C14 caspase" evidence="4">
    <location>
        <begin position="145"/>
        <end position="349"/>
    </location>
</feature>
<reference evidence="5 6" key="1">
    <citation type="submission" date="2016-04" db="EMBL/GenBank/DDBJ databases">
        <title>Multiple horizontal gene transfer events from other fungi enriched the ability of the initially mycotrophic fungus Trichoderma (Ascomycota) to feed on dead plant biomass.</title>
        <authorList>
            <person name="Atanasova L."/>
            <person name="Chenthamara K."/>
            <person name="Zhang J."/>
            <person name="Grujic M."/>
            <person name="Henrissat B."/>
            <person name="Kuo A."/>
            <person name="Aertz A."/>
            <person name="Salamov A."/>
            <person name="Lipzen A."/>
            <person name="Labutti K."/>
            <person name="Barry K."/>
            <person name="Miao Y."/>
            <person name="Rahimi M.J."/>
            <person name="Shen Q."/>
            <person name="Grigoriev I.V."/>
            <person name="Kubicek C.P."/>
            <person name="Druzhinina I.S."/>
        </authorList>
    </citation>
    <scope>NUCLEOTIDE SEQUENCE [LARGE SCALE GENOMIC DNA]</scope>
    <source>
        <strain evidence="5 6">NJAU 4742</strain>
    </source>
</reference>
<dbReference type="PANTHER" id="PTHR24171:SF8">
    <property type="entry name" value="BRCA1-ASSOCIATED RING DOMAIN PROTEIN 1"/>
    <property type="match status" value="1"/>
</dbReference>
<dbReference type="Pfam" id="PF12796">
    <property type="entry name" value="Ank_2"/>
    <property type="match status" value="1"/>
</dbReference>
<dbReference type="PRINTS" id="PR01415">
    <property type="entry name" value="ANKYRIN"/>
</dbReference>
<comment type="caution">
    <text evidence="5">The sequence shown here is derived from an EMBL/GenBank/DDBJ whole genome shotgun (WGS) entry which is preliminary data.</text>
</comment>
<keyword evidence="2 3" id="KW-0040">ANK repeat</keyword>
<gene>
    <name evidence="5" type="ORF">A0O28_0093760</name>
</gene>
<dbReference type="Gene3D" id="1.25.40.20">
    <property type="entry name" value="Ankyrin repeat-containing domain"/>
    <property type="match status" value="1"/>
</dbReference>
<sequence>MPFPSKRERFDVLLTSFLENGADVNVATRAGETVLHEAAKIGDLDLTMKLLDSGADVNAATEVGETALHWAAGGGSEEVVDELLKRGALINAKTSTGETPLHWATIRNLDHIVHLLLKHGADPIVKEVDIADTAMDLGENEPDTTRWAILIGVNTVERGSNQGSRSFNDLAGCVNDVMLVEQSLKDVMRIDPSNIIKLMTGQAEESKTPTYNNILSALEYVSNNARPGDAVYIHYSGHGHQAPTAFPSLKGEYTFDCALVPADTFTGGQYLRDLEIEYLVTEMVKGELLVTLVLDCSYLPIHTTYSRPHHNLKRADTSNHKPKFFTEIANQYAIQDAQSQHQRVATESTGYNLFTTASAGEDKLPDGTTHGKLSYHLASLLQHKSAAYLSCRTIYRHICARGRGGQKLSFARDELPVFIGNDNRQLFGANNTDMDTPLCD</sequence>
<dbReference type="SMART" id="SM00248">
    <property type="entry name" value="ANK"/>
    <property type="match status" value="3"/>
</dbReference>
<protein>
    <recommendedName>
        <fullName evidence="4">Peptidase C14 caspase domain-containing protein</fullName>
    </recommendedName>
</protein>
<dbReference type="InterPro" id="IPR002110">
    <property type="entry name" value="Ankyrin_rpt"/>
</dbReference>
<dbReference type="GO" id="GO:0004197">
    <property type="term" value="F:cysteine-type endopeptidase activity"/>
    <property type="evidence" value="ECO:0007669"/>
    <property type="project" value="InterPro"/>
</dbReference>
<name>A0A1T3CXG1_9HYPO</name>
<keyword evidence="6" id="KW-1185">Reference proteome</keyword>
<evidence type="ECO:0000313" key="6">
    <source>
        <dbReference type="Proteomes" id="UP000191004"/>
    </source>
</evidence>
<dbReference type="GO" id="GO:0006508">
    <property type="term" value="P:proteolysis"/>
    <property type="evidence" value="ECO:0007669"/>
    <property type="project" value="InterPro"/>
</dbReference>
<evidence type="ECO:0000256" key="1">
    <source>
        <dbReference type="ARBA" id="ARBA00022737"/>
    </source>
</evidence>
<dbReference type="PROSITE" id="PS50088">
    <property type="entry name" value="ANK_REPEAT"/>
    <property type="match status" value="3"/>
</dbReference>
<dbReference type="PANTHER" id="PTHR24171">
    <property type="entry name" value="ANKYRIN REPEAT DOMAIN-CONTAINING PROTEIN 39-RELATED"/>
    <property type="match status" value="1"/>
</dbReference>
<dbReference type="OrthoDB" id="3223806at2759"/>
<feature type="repeat" description="ANK" evidence="3">
    <location>
        <begin position="96"/>
        <end position="128"/>
    </location>
</feature>
<proteinExistence type="predicted"/>
<dbReference type="Gene3D" id="3.40.50.1460">
    <property type="match status" value="1"/>
</dbReference>
<dbReference type="GO" id="GO:0085020">
    <property type="term" value="P:protein K6-linked ubiquitination"/>
    <property type="evidence" value="ECO:0007669"/>
    <property type="project" value="TreeGrafter"/>
</dbReference>
<dbReference type="PROSITE" id="PS50297">
    <property type="entry name" value="ANK_REP_REGION"/>
    <property type="match status" value="3"/>
</dbReference>
<organism evidence="5 6">
    <name type="scientific">Trichoderma guizhouense</name>
    <dbReference type="NCBI Taxonomy" id="1491466"/>
    <lineage>
        <taxon>Eukaryota</taxon>
        <taxon>Fungi</taxon>
        <taxon>Dikarya</taxon>
        <taxon>Ascomycota</taxon>
        <taxon>Pezizomycotina</taxon>
        <taxon>Sordariomycetes</taxon>
        <taxon>Hypocreomycetidae</taxon>
        <taxon>Hypocreales</taxon>
        <taxon>Hypocreaceae</taxon>
        <taxon>Trichoderma</taxon>
    </lineage>
</organism>
<evidence type="ECO:0000259" key="4">
    <source>
        <dbReference type="Pfam" id="PF00656"/>
    </source>
</evidence>
<dbReference type="Pfam" id="PF00656">
    <property type="entry name" value="Peptidase_C14"/>
    <property type="match status" value="1"/>
</dbReference>
<feature type="repeat" description="ANK" evidence="3">
    <location>
        <begin position="63"/>
        <end position="95"/>
    </location>
</feature>
<keyword evidence="1" id="KW-0677">Repeat</keyword>
<dbReference type="InterPro" id="IPR011600">
    <property type="entry name" value="Pept_C14_caspase"/>
</dbReference>
<dbReference type="GO" id="GO:0004842">
    <property type="term" value="F:ubiquitin-protein transferase activity"/>
    <property type="evidence" value="ECO:0007669"/>
    <property type="project" value="TreeGrafter"/>
</dbReference>
<dbReference type="EMBL" id="LVVK01000004">
    <property type="protein sequence ID" value="OPB45809.1"/>
    <property type="molecule type" value="Genomic_DNA"/>
</dbReference>
<dbReference type="InterPro" id="IPR036770">
    <property type="entry name" value="Ankyrin_rpt-contain_sf"/>
</dbReference>
<dbReference type="SUPFAM" id="SSF48403">
    <property type="entry name" value="Ankyrin repeat"/>
    <property type="match status" value="1"/>
</dbReference>
<dbReference type="AlphaFoldDB" id="A0A1T3CXG1"/>
<feature type="repeat" description="ANK" evidence="3">
    <location>
        <begin position="30"/>
        <end position="62"/>
    </location>
</feature>
<evidence type="ECO:0000256" key="2">
    <source>
        <dbReference type="ARBA" id="ARBA00023043"/>
    </source>
</evidence>